<name>A0AAW0E1H0_9AGAR</name>
<gene>
    <name evidence="1" type="ORF">R3P38DRAFT_2840610</name>
</gene>
<proteinExistence type="predicted"/>
<organism evidence="1 2">
    <name type="scientific">Favolaschia claudopus</name>
    <dbReference type="NCBI Taxonomy" id="2862362"/>
    <lineage>
        <taxon>Eukaryota</taxon>
        <taxon>Fungi</taxon>
        <taxon>Dikarya</taxon>
        <taxon>Basidiomycota</taxon>
        <taxon>Agaricomycotina</taxon>
        <taxon>Agaricomycetes</taxon>
        <taxon>Agaricomycetidae</taxon>
        <taxon>Agaricales</taxon>
        <taxon>Marasmiineae</taxon>
        <taxon>Mycenaceae</taxon>
        <taxon>Favolaschia</taxon>
    </lineage>
</organism>
<dbReference type="EMBL" id="JAWWNJ010000004">
    <property type="protein sequence ID" value="KAK7057346.1"/>
    <property type="molecule type" value="Genomic_DNA"/>
</dbReference>
<dbReference type="Proteomes" id="UP001362999">
    <property type="component" value="Unassembled WGS sequence"/>
</dbReference>
<evidence type="ECO:0000313" key="1">
    <source>
        <dbReference type="EMBL" id="KAK7057346.1"/>
    </source>
</evidence>
<dbReference type="AlphaFoldDB" id="A0AAW0E1H0"/>
<reference evidence="1 2" key="1">
    <citation type="journal article" date="2024" name="J Genomics">
        <title>Draft genome sequencing and assembly of Favolaschia claudopus CIRM-BRFM 2984 isolated from oak limbs.</title>
        <authorList>
            <person name="Navarro D."/>
            <person name="Drula E."/>
            <person name="Chaduli D."/>
            <person name="Cazenave R."/>
            <person name="Ahrendt S."/>
            <person name="Wang J."/>
            <person name="Lipzen A."/>
            <person name="Daum C."/>
            <person name="Barry K."/>
            <person name="Grigoriev I.V."/>
            <person name="Favel A."/>
            <person name="Rosso M.N."/>
            <person name="Martin F."/>
        </authorList>
    </citation>
    <scope>NUCLEOTIDE SEQUENCE [LARGE SCALE GENOMIC DNA]</scope>
    <source>
        <strain evidence="1 2">CIRM-BRFM 2984</strain>
    </source>
</reference>
<protein>
    <submittedName>
        <fullName evidence="1">Uncharacterized protein</fullName>
    </submittedName>
</protein>
<accession>A0AAW0E1H0</accession>
<sequence>MPVHNTLPVYPSFGFIWISDFFPGPISINHPCSGLHSYLACRSNMDILDPFLPHTSLSFPFIPRITLGSYGSRTTPMYLPALLVDAPACTATRPAGAMRTSSWSSSVHPDPPTESSRIPIYVSDSSPLHLDSRGSHPTWLSRSFSYSSYSLMLMTSTQPRHWTRRTQGSSGFTSTSIRSIPVHPRVPRMSDLFARFARPPVRPGSPGPAGNPINSLIRPYYIPADSHPHPWFART</sequence>
<evidence type="ECO:0000313" key="2">
    <source>
        <dbReference type="Proteomes" id="UP001362999"/>
    </source>
</evidence>
<comment type="caution">
    <text evidence="1">The sequence shown here is derived from an EMBL/GenBank/DDBJ whole genome shotgun (WGS) entry which is preliminary data.</text>
</comment>
<keyword evidence="2" id="KW-1185">Reference proteome</keyword>